<dbReference type="AlphaFoldDB" id="A0A317SUG9"/>
<dbReference type="EMBL" id="PYWC01000024">
    <property type="protein sequence ID" value="PWW77277.1"/>
    <property type="molecule type" value="Genomic_DNA"/>
</dbReference>
<sequence>MKEEVAEERRRVEVVERKVVVVERNMVEGIVKVAVVEEKGAGAVVELAVVAEERDNVVARVVATIVGERRRIAVAMGVTTEVRERVEVQEGELMNMRRIVNELRAGGLLESSREEILRPGETGRLEFLVAPDRMPFAQHKFAAQLRYNYSMSLN</sequence>
<accession>A0A317SUG9</accession>
<gene>
    <name evidence="1" type="ORF">C7212DRAFT_343472</name>
</gene>
<comment type="caution">
    <text evidence="1">The sequence shown here is derived from an EMBL/GenBank/DDBJ whole genome shotgun (WGS) entry which is preliminary data.</text>
</comment>
<proteinExistence type="predicted"/>
<dbReference type="Proteomes" id="UP000246991">
    <property type="component" value="Unassembled WGS sequence"/>
</dbReference>
<evidence type="ECO:0000313" key="1">
    <source>
        <dbReference type="EMBL" id="PWW77277.1"/>
    </source>
</evidence>
<reference evidence="1 2" key="1">
    <citation type="submission" date="2018-03" db="EMBL/GenBank/DDBJ databases">
        <title>Genomes of Pezizomycetes fungi and the evolution of truffles.</title>
        <authorList>
            <person name="Murat C."/>
            <person name="Payen T."/>
            <person name="Noel B."/>
            <person name="Kuo A."/>
            <person name="Martin F.M."/>
        </authorList>
    </citation>
    <scope>NUCLEOTIDE SEQUENCE [LARGE SCALE GENOMIC DNA]</scope>
    <source>
        <strain evidence="1">091103-1</strain>
    </source>
</reference>
<evidence type="ECO:0000313" key="2">
    <source>
        <dbReference type="Proteomes" id="UP000246991"/>
    </source>
</evidence>
<keyword evidence="2" id="KW-1185">Reference proteome</keyword>
<organism evidence="1 2">
    <name type="scientific">Tuber magnatum</name>
    <name type="common">white Piedmont truffle</name>
    <dbReference type="NCBI Taxonomy" id="42249"/>
    <lineage>
        <taxon>Eukaryota</taxon>
        <taxon>Fungi</taxon>
        <taxon>Dikarya</taxon>
        <taxon>Ascomycota</taxon>
        <taxon>Pezizomycotina</taxon>
        <taxon>Pezizomycetes</taxon>
        <taxon>Pezizales</taxon>
        <taxon>Tuberaceae</taxon>
        <taxon>Tuber</taxon>
    </lineage>
</organism>
<name>A0A317SUG9_9PEZI</name>
<protein>
    <submittedName>
        <fullName evidence="1">Uncharacterized protein</fullName>
    </submittedName>
</protein>